<dbReference type="InterPro" id="IPR050640">
    <property type="entry name" value="Bact_2-comp_sensor_kinase"/>
</dbReference>
<evidence type="ECO:0000256" key="1">
    <source>
        <dbReference type="SAM" id="Phobius"/>
    </source>
</evidence>
<keyword evidence="1" id="KW-0812">Transmembrane</keyword>
<dbReference type="PANTHER" id="PTHR34220">
    <property type="entry name" value="SENSOR HISTIDINE KINASE YPDA"/>
    <property type="match status" value="1"/>
</dbReference>
<proteinExistence type="predicted"/>
<dbReference type="Pfam" id="PF06580">
    <property type="entry name" value="His_kinase"/>
    <property type="match status" value="1"/>
</dbReference>
<keyword evidence="3" id="KW-0808">Transferase</keyword>
<gene>
    <name evidence="3" type="ORF">ACFFGH_13715</name>
</gene>
<keyword evidence="3" id="KW-0418">Kinase</keyword>
<dbReference type="InterPro" id="IPR010559">
    <property type="entry name" value="Sig_transdc_His_kin_internal"/>
</dbReference>
<dbReference type="RefSeq" id="WP_386669160.1">
    <property type="nucleotide sequence ID" value="NZ_JBHLTG010000003.1"/>
</dbReference>
<sequence>MWIAVTGCAIAAALALAPGINANRFIYFGLSLLVIQWIAGLTLGGLYLGRRVLAVRPAHQVAYLAVFLLFISTGLVGTMAWLLMQGIWPVANERLLPVLLRLLGIAAAVSVLGIAAFRNHWTARQLAVRAKQAELESLQARIRPHFLFNTLNTGAALVHQRPEEAERLLLDLADLFRAALAGPREISLEEELSLVRRYLEIESLRFGERLRVEWQLPATIPNVQVPSLSIQPLVENAIRHGVERVSHGGRVEITLTTTAEHVVVRISNPLVLSDQKQPVSHQVGLNASQARIEALTGGRGSVQTGRQGEHWVATVRLPRDLVSSDRRRRV</sequence>
<accession>A0ABV6RPI3</accession>
<evidence type="ECO:0000313" key="4">
    <source>
        <dbReference type="Proteomes" id="UP001589896"/>
    </source>
</evidence>
<feature type="transmembrane region" description="Helical" evidence="1">
    <location>
        <begin position="95"/>
        <end position="117"/>
    </location>
</feature>
<dbReference type="EMBL" id="JBHLTG010000003">
    <property type="protein sequence ID" value="MFC0678902.1"/>
    <property type="molecule type" value="Genomic_DNA"/>
</dbReference>
<comment type="caution">
    <text evidence="3">The sequence shown here is derived from an EMBL/GenBank/DDBJ whole genome shotgun (WGS) entry which is preliminary data.</text>
</comment>
<reference evidence="3 4" key="1">
    <citation type="submission" date="2024-09" db="EMBL/GenBank/DDBJ databases">
        <authorList>
            <person name="Sun Q."/>
            <person name="Mori K."/>
        </authorList>
    </citation>
    <scope>NUCLEOTIDE SEQUENCE [LARGE SCALE GENOMIC DNA]</scope>
    <source>
        <strain evidence="3 4">KCTC 23076</strain>
    </source>
</reference>
<dbReference type="InterPro" id="IPR036890">
    <property type="entry name" value="HATPase_C_sf"/>
</dbReference>
<feature type="transmembrane region" description="Helical" evidence="1">
    <location>
        <begin position="61"/>
        <end position="83"/>
    </location>
</feature>
<dbReference type="PANTHER" id="PTHR34220:SF7">
    <property type="entry name" value="SENSOR HISTIDINE KINASE YPDA"/>
    <property type="match status" value="1"/>
</dbReference>
<protein>
    <submittedName>
        <fullName evidence="3">Sensor histidine kinase</fullName>
        <ecNumber evidence="3">2.7.13.3</ecNumber>
    </submittedName>
</protein>
<dbReference type="EC" id="2.7.13.3" evidence="3"/>
<dbReference type="Gene3D" id="3.30.565.10">
    <property type="entry name" value="Histidine kinase-like ATPase, C-terminal domain"/>
    <property type="match status" value="1"/>
</dbReference>
<keyword evidence="1" id="KW-1133">Transmembrane helix</keyword>
<organism evidence="3 4">
    <name type="scientific">Lysobacter korlensis</name>
    <dbReference type="NCBI Taxonomy" id="553636"/>
    <lineage>
        <taxon>Bacteria</taxon>
        <taxon>Pseudomonadati</taxon>
        <taxon>Pseudomonadota</taxon>
        <taxon>Gammaproteobacteria</taxon>
        <taxon>Lysobacterales</taxon>
        <taxon>Lysobacteraceae</taxon>
        <taxon>Lysobacter</taxon>
    </lineage>
</organism>
<keyword evidence="4" id="KW-1185">Reference proteome</keyword>
<feature type="domain" description="Signal transduction histidine kinase internal region" evidence="2">
    <location>
        <begin position="133"/>
        <end position="210"/>
    </location>
</feature>
<keyword evidence="1" id="KW-0472">Membrane</keyword>
<dbReference type="GO" id="GO:0004673">
    <property type="term" value="F:protein histidine kinase activity"/>
    <property type="evidence" value="ECO:0007669"/>
    <property type="project" value="UniProtKB-EC"/>
</dbReference>
<dbReference type="Proteomes" id="UP001589896">
    <property type="component" value="Unassembled WGS sequence"/>
</dbReference>
<dbReference type="SUPFAM" id="SSF55874">
    <property type="entry name" value="ATPase domain of HSP90 chaperone/DNA topoisomerase II/histidine kinase"/>
    <property type="match status" value="1"/>
</dbReference>
<name>A0ABV6RPI3_9GAMM</name>
<evidence type="ECO:0000259" key="2">
    <source>
        <dbReference type="Pfam" id="PF06580"/>
    </source>
</evidence>
<evidence type="ECO:0000313" key="3">
    <source>
        <dbReference type="EMBL" id="MFC0678902.1"/>
    </source>
</evidence>
<feature type="transmembrane region" description="Helical" evidence="1">
    <location>
        <begin position="25"/>
        <end position="49"/>
    </location>
</feature>